<comment type="similarity">
    <text evidence="2">In the C-terminal section; belongs to the flavoprotein pyridine nucleotide cytochrome reductase family.</text>
</comment>
<evidence type="ECO:0000313" key="15">
    <source>
        <dbReference type="EMBL" id="GBG29561.1"/>
    </source>
</evidence>
<dbReference type="GO" id="GO:0020037">
    <property type="term" value="F:heme binding"/>
    <property type="evidence" value="ECO:0007669"/>
    <property type="project" value="InterPro"/>
</dbReference>
<dbReference type="InterPro" id="IPR009050">
    <property type="entry name" value="Globin-like_sf"/>
</dbReference>
<keyword evidence="8" id="KW-0408">Iron</keyword>
<evidence type="ECO:0000256" key="8">
    <source>
        <dbReference type="ARBA" id="ARBA00023004"/>
    </source>
</evidence>
<proteinExistence type="inferred from homology"/>
<evidence type="ECO:0000256" key="7">
    <source>
        <dbReference type="ARBA" id="ARBA00022857"/>
    </source>
</evidence>
<dbReference type="InterPro" id="IPR017927">
    <property type="entry name" value="FAD-bd_FR_type"/>
</dbReference>
<dbReference type="Pfam" id="PF00970">
    <property type="entry name" value="FAD_binding_6"/>
    <property type="match status" value="1"/>
</dbReference>
<dbReference type="GO" id="GO:0009636">
    <property type="term" value="P:response to toxic substance"/>
    <property type="evidence" value="ECO:0007669"/>
    <property type="project" value="UniProtKB-KW"/>
</dbReference>
<dbReference type="PROSITE" id="PS51384">
    <property type="entry name" value="FAD_FR"/>
    <property type="match status" value="1"/>
</dbReference>
<dbReference type="Proteomes" id="UP000241890">
    <property type="component" value="Unassembled WGS sequence"/>
</dbReference>
<keyword evidence="12" id="KW-0561">Oxygen transport</keyword>
<keyword evidence="9" id="KW-0520">NAD</keyword>
<dbReference type="InterPro" id="IPR039261">
    <property type="entry name" value="FNR_nucleotide-bd"/>
</dbReference>
<evidence type="ECO:0000259" key="13">
    <source>
        <dbReference type="PROSITE" id="PS01033"/>
    </source>
</evidence>
<dbReference type="SUPFAM" id="SSF52343">
    <property type="entry name" value="Ferredoxin reductase-like, C-terminal NADP-linked domain"/>
    <property type="match status" value="1"/>
</dbReference>
<dbReference type="PROSITE" id="PS01033">
    <property type="entry name" value="GLOBIN"/>
    <property type="match status" value="1"/>
</dbReference>
<dbReference type="EMBL" id="BEYU01000060">
    <property type="protein sequence ID" value="GBG29561.1"/>
    <property type="molecule type" value="Genomic_DNA"/>
</dbReference>
<dbReference type="OrthoDB" id="436496at2759"/>
<evidence type="ECO:0000259" key="14">
    <source>
        <dbReference type="PROSITE" id="PS51384"/>
    </source>
</evidence>
<comment type="caution">
    <text evidence="15">The sequence shown here is derived from an EMBL/GenBank/DDBJ whole genome shotgun (WGS) entry which is preliminary data.</text>
</comment>
<feature type="domain" description="FAD-binding FR-type" evidence="14">
    <location>
        <begin position="153"/>
        <end position="256"/>
    </location>
</feature>
<dbReference type="SUPFAM" id="SSF63380">
    <property type="entry name" value="Riboflavin synthase domain-like"/>
    <property type="match status" value="1"/>
</dbReference>
<dbReference type="Gene3D" id="2.40.30.10">
    <property type="entry name" value="Translation factors"/>
    <property type="match status" value="1"/>
</dbReference>
<dbReference type="Gene3D" id="3.40.50.80">
    <property type="entry name" value="Nucleotide-binding domain of ferredoxin-NADP reductase (FNR) module"/>
    <property type="match status" value="1"/>
</dbReference>
<dbReference type="SUPFAM" id="SSF46458">
    <property type="entry name" value="Globin-like"/>
    <property type="match status" value="1"/>
</dbReference>
<evidence type="ECO:0000256" key="9">
    <source>
        <dbReference type="ARBA" id="ARBA00023027"/>
    </source>
</evidence>
<comment type="similarity">
    <text evidence="12">Belongs to the globin family.</text>
</comment>
<dbReference type="GO" id="GO:0019825">
    <property type="term" value="F:oxygen binding"/>
    <property type="evidence" value="ECO:0007669"/>
    <property type="project" value="InterPro"/>
</dbReference>
<evidence type="ECO:0000256" key="12">
    <source>
        <dbReference type="RuleBase" id="RU000356"/>
    </source>
</evidence>
<dbReference type="GO" id="GO:0008941">
    <property type="term" value="F:nitric oxide dioxygenase NAD(P)H activity"/>
    <property type="evidence" value="ECO:0007669"/>
    <property type="project" value="UniProtKB-EC"/>
</dbReference>
<dbReference type="GO" id="GO:0005344">
    <property type="term" value="F:oxygen carrier activity"/>
    <property type="evidence" value="ECO:0007669"/>
    <property type="project" value="UniProtKB-KW"/>
</dbReference>
<accession>A0A2R5GMN0</accession>
<dbReference type="GO" id="GO:0046210">
    <property type="term" value="P:nitric oxide catabolic process"/>
    <property type="evidence" value="ECO:0007669"/>
    <property type="project" value="TreeGrafter"/>
</dbReference>
<keyword evidence="5 12" id="KW-0349">Heme</keyword>
<evidence type="ECO:0000256" key="10">
    <source>
        <dbReference type="ARBA" id="ARBA00048649"/>
    </source>
</evidence>
<dbReference type="PANTHER" id="PTHR43396:SF3">
    <property type="entry name" value="FLAVOHEMOPROTEIN"/>
    <property type="match status" value="1"/>
</dbReference>
<name>A0A2R5GMN0_9STRA</name>
<dbReference type="InterPro" id="IPR000971">
    <property type="entry name" value="Globin"/>
</dbReference>
<dbReference type="EC" id="1.14.12.17" evidence="3"/>
<keyword evidence="16" id="KW-1185">Reference proteome</keyword>
<sequence>MALSRKTIDVVKATAPVVAEHAVEITSTFYPLMFKNNPEVLTFFNKGHQKEGRQPRALADAVVAFASHIEDLGAIKPAVDKIAARHVALSVKPEHYAIVHKNLMAAIGQVLGDAVTPEIGQAWSDAVLALAGICIDAEEALYKQAETRKGGWRYEREFEVSAKEKVAEDTVRFQFKPCDGGSKDGFEFTPGQYLTVRVPEVSAPRHYTLTSKPGAEYLEITTRLVSGGDMSNFMHKETKVGDKVLLGAPMGVYVPEPSGKPAVLVSAGIGETPMLAFLQSLPRSRIAGALHVDRSKARHAFDAIFQDAKLPFYKTVYSSEGAPDVSALAKELVEATGPDADYYVCGPNSFMADIEGALREQNVSSVISEVFGTGSVRTNTEAQQAMEEAGGAQ</sequence>
<dbReference type="InterPro" id="IPR008333">
    <property type="entry name" value="Cbr1-like_FAD-bd_dom"/>
</dbReference>
<gene>
    <name evidence="15" type="ORF">FCC1311_057822</name>
</gene>
<evidence type="ECO:0000256" key="5">
    <source>
        <dbReference type="ARBA" id="ARBA00022617"/>
    </source>
</evidence>
<evidence type="ECO:0000256" key="11">
    <source>
        <dbReference type="ARBA" id="ARBA00049433"/>
    </source>
</evidence>
<evidence type="ECO:0000313" key="16">
    <source>
        <dbReference type="Proteomes" id="UP000241890"/>
    </source>
</evidence>
<dbReference type="Gene3D" id="1.10.490.10">
    <property type="entry name" value="Globins"/>
    <property type="match status" value="1"/>
</dbReference>
<dbReference type="GO" id="GO:0046872">
    <property type="term" value="F:metal ion binding"/>
    <property type="evidence" value="ECO:0007669"/>
    <property type="project" value="UniProtKB-KW"/>
</dbReference>
<dbReference type="PANTHER" id="PTHR43396">
    <property type="entry name" value="FLAVOHEMOPROTEIN"/>
    <property type="match status" value="1"/>
</dbReference>
<evidence type="ECO:0000256" key="3">
    <source>
        <dbReference type="ARBA" id="ARBA00012229"/>
    </source>
</evidence>
<dbReference type="GO" id="GO:0071949">
    <property type="term" value="F:FAD binding"/>
    <property type="evidence" value="ECO:0007669"/>
    <property type="project" value="TreeGrafter"/>
</dbReference>
<reference evidence="15 16" key="1">
    <citation type="submission" date="2017-12" db="EMBL/GenBank/DDBJ databases">
        <title>Sequencing, de novo assembly and annotation of complete genome of a new Thraustochytrid species, strain FCC1311.</title>
        <authorList>
            <person name="Sedici K."/>
            <person name="Godart F."/>
            <person name="Aiese Cigliano R."/>
            <person name="Sanseverino W."/>
            <person name="Barakat M."/>
            <person name="Ortet P."/>
            <person name="Marechal E."/>
            <person name="Cagnac O."/>
            <person name="Amato A."/>
        </authorList>
    </citation>
    <scope>NUCLEOTIDE SEQUENCE [LARGE SCALE GENOMIC DNA]</scope>
</reference>
<dbReference type="FunFam" id="1.10.490.10:FF:000003">
    <property type="entry name" value="Flavohemoprotein"/>
    <property type="match status" value="1"/>
</dbReference>
<dbReference type="InParanoid" id="A0A2R5GMN0"/>
<organism evidence="15 16">
    <name type="scientific">Hondaea fermentalgiana</name>
    <dbReference type="NCBI Taxonomy" id="2315210"/>
    <lineage>
        <taxon>Eukaryota</taxon>
        <taxon>Sar</taxon>
        <taxon>Stramenopiles</taxon>
        <taxon>Bigyra</taxon>
        <taxon>Labyrinthulomycetes</taxon>
        <taxon>Thraustochytrida</taxon>
        <taxon>Thraustochytriidae</taxon>
        <taxon>Hondaea</taxon>
    </lineage>
</organism>
<keyword evidence="6" id="KW-0479">Metal-binding</keyword>
<evidence type="ECO:0000256" key="6">
    <source>
        <dbReference type="ARBA" id="ARBA00022723"/>
    </source>
</evidence>
<comment type="cofactor">
    <cofactor evidence="1">
        <name>heme b</name>
        <dbReference type="ChEBI" id="CHEBI:60344"/>
    </cofactor>
</comment>
<dbReference type="CDD" id="cd08922">
    <property type="entry name" value="FHb-globin"/>
    <property type="match status" value="1"/>
</dbReference>
<dbReference type="PRINTS" id="PR00409">
    <property type="entry name" value="PHDIOXRDTASE"/>
</dbReference>
<keyword evidence="12" id="KW-0813">Transport</keyword>
<dbReference type="GO" id="GO:0071500">
    <property type="term" value="P:cellular response to nitrosative stress"/>
    <property type="evidence" value="ECO:0007669"/>
    <property type="project" value="TreeGrafter"/>
</dbReference>
<protein>
    <recommendedName>
        <fullName evidence="3">nitric oxide dioxygenase</fullName>
        <ecNumber evidence="3">1.14.12.17</ecNumber>
    </recommendedName>
</protein>
<comment type="catalytic activity">
    <reaction evidence="11">
        <text>2 nitric oxide + NADPH + 2 O2 = 2 nitrate + NADP(+) + H(+)</text>
        <dbReference type="Rhea" id="RHEA:19465"/>
        <dbReference type="ChEBI" id="CHEBI:15378"/>
        <dbReference type="ChEBI" id="CHEBI:15379"/>
        <dbReference type="ChEBI" id="CHEBI:16480"/>
        <dbReference type="ChEBI" id="CHEBI:17632"/>
        <dbReference type="ChEBI" id="CHEBI:57783"/>
        <dbReference type="ChEBI" id="CHEBI:58349"/>
        <dbReference type="EC" id="1.14.12.17"/>
    </reaction>
</comment>
<comment type="catalytic activity">
    <reaction evidence="10">
        <text>2 nitric oxide + NADH + 2 O2 = 2 nitrate + NAD(+) + H(+)</text>
        <dbReference type="Rhea" id="RHEA:19469"/>
        <dbReference type="ChEBI" id="CHEBI:15378"/>
        <dbReference type="ChEBI" id="CHEBI:15379"/>
        <dbReference type="ChEBI" id="CHEBI:16480"/>
        <dbReference type="ChEBI" id="CHEBI:17632"/>
        <dbReference type="ChEBI" id="CHEBI:57540"/>
        <dbReference type="ChEBI" id="CHEBI:57945"/>
        <dbReference type="EC" id="1.14.12.17"/>
    </reaction>
</comment>
<evidence type="ECO:0000256" key="4">
    <source>
        <dbReference type="ARBA" id="ARBA00022575"/>
    </source>
</evidence>
<dbReference type="InterPro" id="IPR012292">
    <property type="entry name" value="Globin/Proto"/>
</dbReference>
<evidence type="ECO:0000256" key="2">
    <source>
        <dbReference type="ARBA" id="ARBA00006401"/>
    </source>
</evidence>
<dbReference type="InterPro" id="IPR017938">
    <property type="entry name" value="Riboflavin_synthase-like_b-brl"/>
</dbReference>
<evidence type="ECO:0000256" key="1">
    <source>
        <dbReference type="ARBA" id="ARBA00001970"/>
    </source>
</evidence>
<keyword evidence="7" id="KW-0521">NADP</keyword>
<keyword evidence="4" id="KW-0216">Detoxification</keyword>
<feature type="domain" description="Globin" evidence="13">
    <location>
        <begin position="2"/>
        <end position="139"/>
    </location>
</feature>
<dbReference type="Pfam" id="PF00042">
    <property type="entry name" value="Globin"/>
    <property type="match status" value="1"/>
</dbReference>
<dbReference type="AlphaFoldDB" id="A0A2R5GMN0"/>